<dbReference type="PANTHER" id="PTHR23507:SF1">
    <property type="entry name" value="FI18259P1-RELATED"/>
    <property type="match status" value="1"/>
</dbReference>
<reference evidence="6" key="1">
    <citation type="journal article" date="2020" name="bioRxiv">
        <title>Whole genome comparisons of ergot fungi reveals the divergence and evolution of species within the genus Claviceps are the result of varying mechanisms driving genome evolution and host range expansion.</title>
        <authorList>
            <person name="Wyka S.A."/>
            <person name="Mondo S.J."/>
            <person name="Liu M."/>
            <person name="Dettman J."/>
            <person name="Nalam V."/>
            <person name="Broders K.D."/>
        </authorList>
    </citation>
    <scope>NUCLEOTIDE SEQUENCE</scope>
    <source>
        <strain evidence="6">CCC 489</strain>
    </source>
</reference>
<evidence type="ECO:0000256" key="4">
    <source>
        <dbReference type="ARBA" id="ARBA00023136"/>
    </source>
</evidence>
<dbReference type="OrthoDB" id="194139at2759"/>
<organism evidence="6 7">
    <name type="scientific">Claviceps africana</name>
    <dbReference type="NCBI Taxonomy" id="83212"/>
    <lineage>
        <taxon>Eukaryota</taxon>
        <taxon>Fungi</taxon>
        <taxon>Dikarya</taxon>
        <taxon>Ascomycota</taxon>
        <taxon>Pezizomycotina</taxon>
        <taxon>Sordariomycetes</taxon>
        <taxon>Hypocreomycetidae</taxon>
        <taxon>Hypocreales</taxon>
        <taxon>Clavicipitaceae</taxon>
        <taxon>Claviceps</taxon>
    </lineage>
</organism>
<feature type="transmembrane region" description="Helical" evidence="5">
    <location>
        <begin position="62"/>
        <end position="81"/>
    </location>
</feature>
<evidence type="ECO:0000313" key="7">
    <source>
        <dbReference type="Proteomes" id="UP000811619"/>
    </source>
</evidence>
<dbReference type="SUPFAM" id="SSF103473">
    <property type="entry name" value="MFS general substrate transporter"/>
    <property type="match status" value="1"/>
</dbReference>
<dbReference type="GO" id="GO:0022857">
    <property type="term" value="F:transmembrane transporter activity"/>
    <property type="evidence" value="ECO:0007669"/>
    <property type="project" value="TreeGrafter"/>
</dbReference>
<evidence type="ECO:0000313" key="6">
    <source>
        <dbReference type="EMBL" id="KAG5913313.1"/>
    </source>
</evidence>
<keyword evidence="3 5" id="KW-1133">Transmembrane helix</keyword>
<gene>
    <name evidence="6" type="ORF">E4U42_001291</name>
</gene>
<sequence length="194" mass="20778">MSHYSPVLTVLYLMRRLKWALSDANLVATVKLWSKLAVVAVVLPITSLILNRLHHNPVQKDLWLARGIVLAVVAGLVVTGLSNGRAMVIIGTVLLSPDSAFIPVARSLLVLFNGEHHTGLLFALVAAMQSLALLVGLPFLLWLCKAGSSWGATWYGLPFFVLAILTALAGGTVANFRSRDDEAEGQPENEGGTA</sequence>
<dbReference type="EMBL" id="SRPY01001370">
    <property type="protein sequence ID" value="KAG5913313.1"/>
    <property type="molecule type" value="Genomic_DNA"/>
</dbReference>
<comment type="caution">
    <text evidence="6">The sequence shown here is derived from an EMBL/GenBank/DDBJ whole genome shotgun (WGS) entry which is preliminary data.</text>
</comment>
<proteinExistence type="predicted"/>
<feature type="transmembrane region" description="Helical" evidence="5">
    <location>
        <begin position="32"/>
        <end position="50"/>
    </location>
</feature>
<feature type="transmembrane region" description="Helical" evidence="5">
    <location>
        <begin position="155"/>
        <end position="176"/>
    </location>
</feature>
<dbReference type="GO" id="GO:0016020">
    <property type="term" value="C:membrane"/>
    <property type="evidence" value="ECO:0007669"/>
    <property type="project" value="UniProtKB-SubCell"/>
</dbReference>
<evidence type="ECO:0000256" key="3">
    <source>
        <dbReference type="ARBA" id="ARBA00022989"/>
    </source>
</evidence>
<dbReference type="InterPro" id="IPR036259">
    <property type="entry name" value="MFS_trans_sf"/>
</dbReference>
<evidence type="ECO:0000256" key="1">
    <source>
        <dbReference type="ARBA" id="ARBA00004141"/>
    </source>
</evidence>
<dbReference type="PANTHER" id="PTHR23507">
    <property type="entry name" value="ZGC:174356"/>
    <property type="match status" value="1"/>
</dbReference>
<dbReference type="Gene3D" id="1.20.1250.20">
    <property type="entry name" value="MFS general substrate transporter like domains"/>
    <property type="match status" value="1"/>
</dbReference>
<comment type="subcellular location">
    <subcellularLocation>
        <location evidence="1">Membrane</location>
        <topology evidence="1">Multi-pass membrane protein</topology>
    </subcellularLocation>
</comment>
<dbReference type="AlphaFoldDB" id="A0A8K0J4K4"/>
<evidence type="ECO:0000256" key="2">
    <source>
        <dbReference type="ARBA" id="ARBA00022692"/>
    </source>
</evidence>
<keyword evidence="4 5" id="KW-0472">Membrane</keyword>
<evidence type="ECO:0000256" key="5">
    <source>
        <dbReference type="SAM" id="Phobius"/>
    </source>
</evidence>
<accession>A0A8K0J4K4</accession>
<protein>
    <submittedName>
        <fullName evidence="6">Uncharacterized protein</fullName>
    </submittedName>
</protein>
<feature type="transmembrane region" description="Helical" evidence="5">
    <location>
        <begin position="87"/>
        <end position="112"/>
    </location>
</feature>
<name>A0A8K0J4K4_9HYPO</name>
<dbReference type="Proteomes" id="UP000811619">
    <property type="component" value="Unassembled WGS sequence"/>
</dbReference>
<feature type="transmembrane region" description="Helical" evidence="5">
    <location>
        <begin position="119"/>
        <end position="143"/>
    </location>
</feature>
<keyword evidence="2 5" id="KW-0812">Transmembrane</keyword>
<keyword evidence="7" id="KW-1185">Reference proteome</keyword>